<gene>
    <name evidence="2" type="ORF">FHR72_002907</name>
</gene>
<proteinExistence type="predicted"/>
<evidence type="ECO:0000259" key="1">
    <source>
        <dbReference type="PROSITE" id="PS51819"/>
    </source>
</evidence>
<evidence type="ECO:0000313" key="3">
    <source>
        <dbReference type="Proteomes" id="UP000550501"/>
    </source>
</evidence>
<reference evidence="2 3" key="1">
    <citation type="submission" date="2020-08" db="EMBL/GenBank/DDBJ databases">
        <title>The Agave Microbiome: Exploring the role of microbial communities in plant adaptations to desert environments.</title>
        <authorList>
            <person name="Partida-Martinez L.P."/>
        </authorList>
    </citation>
    <scope>NUCLEOTIDE SEQUENCE [LARGE SCALE GENOMIC DNA]</scope>
    <source>
        <strain evidence="2 3">AT2.18</strain>
    </source>
</reference>
<protein>
    <recommendedName>
        <fullName evidence="1">VOC domain-containing protein</fullName>
    </recommendedName>
</protein>
<dbReference type="PANTHER" id="PTHR36503:SF2">
    <property type="entry name" value="BLR2408 PROTEIN"/>
    <property type="match status" value="1"/>
</dbReference>
<dbReference type="EMBL" id="JACHVU010000005">
    <property type="protein sequence ID" value="MBB2991423.1"/>
    <property type="molecule type" value="Genomic_DNA"/>
</dbReference>
<dbReference type="Pfam" id="PF22677">
    <property type="entry name" value="Ble-like_N"/>
    <property type="match status" value="1"/>
</dbReference>
<dbReference type="SUPFAM" id="SSF54593">
    <property type="entry name" value="Glyoxalase/Bleomycin resistance protein/Dihydroxybiphenyl dioxygenase"/>
    <property type="match status" value="1"/>
</dbReference>
<keyword evidence="3" id="KW-1185">Reference proteome</keyword>
<feature type="domain" description="VOC" evidence="1">
    <location>
        <begin position="2"/>
        <end position="126"/>
    </location>
</feature>
<accession>A0A839Q7E2</accession>
<name>A0A839Q7E2_MYCIR</name>
<dbReference type="RefSeq" id="WP_183469077.1">
    <property type="nucleotide sequence ID" value="NZ_JACHVU010000005.1"/>
</dbReference>
<organism evidence="2 3">
    <name type="scientific">Mycolicibacterium iranicum</name>
    <name type="common">Mycobacterium iranicum</name>
    <dbReference type="NCBI Taxonomy" id="912594"/>
    <lineage>
        <taxon>Bacteria</taxon>
        <taxon>Bacillati</taxon>
        <taxon>Actinomycetota</taxon>
        <taxon>Actinomycetes</taxon>
        <taxon>Mycobacteriales</taxon>
        <taxon>Mycobacteriaceae</taxon>
        <taxon>Mycolicibacterium</taxon>
    </lineage>
</organism>
<dbReference type="PANTHER" id="PTHR36503">
    <property type="entry name" value="BLR2520 PROTEIN"/>
    <property type="match status" value="1"/>
</dbReference>
<evidence type="ECO:0000313" key="2">
    <source>
        <dbReference type="EMBL" id="MBB2991423.1"/>
    </source>
</evidence>
<dbReference type="PROSITE" id="PS51819">
    <property type="entry name" value="VOC"/>
    <property type="match status" value="1"/>
</dbReference>
<sequence length="146" mass="15725">MHATMFVNLPVADVERSRRFFGALGYNFDEAYSSERALTIMLGEGRRAMLIETDEFAGLVGVEVADASKVKECVICLSSDSRDAVDGLVDRALAAGGTVGDTEDLGFMYGRSYHDLDGHAWQIFWVNPEGGDAPDRRSAGAAPATT</sequence>
<comment type="caution">
    <text evidence="2">The sequence shown here is derived from an EMBL/GenBank/DDBJ whole genome shotgun (WGS) entry which is preliminary data.</text>
</comment>
<dbReference type="InterPro" id="IPR029068">
    <property type="entry name" value="Glyas_Bleomycin-R_OHBP_Dase"/>
</dbReference>
<dbReference type="InterPro" id="IPR037523">
    <property type="entry name" value="VOC_core"/>
</dbReference>
<dbReference type="InterPro" id="IPR053863">
    <property type="entry name" value="Glyoxy/Ble-like_N"/>
</dbReference>
<dbReference type="Proteomes" id="UP000550501">
    <property type="component" value="Unassembled WGS sequence"/>
</dbReference>
<dbReference type="AlphaFoldDB" id="A0A839Q7E2"/>
<dbReference type="Gene3D" id="3.10.180.10">
    <property type="entry name" value="2,3-Dihydroxybiphenyl 1,2-Dioxygenase, domain 1"/>
    <property type="match status" value="1"/>
</dbReference>